<dbReference type="EMBL" id="JBHMDO010000033">
    <property type="protein sequence ID" value="MFB9328236.1"/>
    <property type="molecule type" value="Genomic_DNA"/>
</dbReference>
<gene>
    <name evidence="4" type="ORF">ACFFSY_20090</name>
</gene>
<dbReference type="InterPro" id="IPR029039">
    <property type="entry name" value="Flavoprotein-like_sf"/>
</dbReference>
<sequence>MSIAVLYGSSRRGGNSDLLADRLVEGKESARYYLSSSRIEPIIDYRHTQPGAYPEDDYRSTLAGVLAADTLVIATPIYWYGISAPLKQFIDRWSQSLREDRQGFLDAIRGKRAYLIAVGDDEPGRKGLPIVEQFRHIFDFVGIEFAGYALGTGNKPGDVLTDTKTLAIVDGWRAAL</sequence>
<evidence type="ECO:0000313" key="4">
    <source>
        <dbReference type="EMBL" id="MFB9328236.1"/>
    </source>
</evidence>
<dbReference type="SUPFAM" id="SSF52218">
    <property type="entry name" value="Flavoproteins"/>
    <property type="match status" value="1"/>
</dbReference>
<organism evidence="4 5">
    <name type="scientific">Paenibacillus aurantiacus</name>
    <dbReference type="NCBI Taxonomy" id="1936118"/>
    <lineage>
        <taxon>Bacteria</taxon>
        <taxon>Bacillati</taxon>
        <taxon>Bacillota</taxon>
        <taxon>Bacilli</taxon>
        <taxon>Bacillales</taxon>
        <taxon>Paenibacillaceae</taxon>
        <taxon>Paenibacillus</taxon>
    </lineage>
</organism>
<proteinExistence type="predicted"/>
<dbReference type="PANTHER" id="PTHR43278:SF4">
    <property type="entry name" value="NAD(P)H-DEPENDENT FMN-CONTAINING OXIDOREDUCTASE YWQN-RELATED"/>
    <property type="match status" value="1"/>
</dbReference>
<dbReference type="Pfam" id="PF03358">
    <property type="entry name" value="FMN_red"/>
    <property type="match status" value="1"/>
</dbReference>
<dbReference type="Proteomes" id="UP001589747">
    <property type="component" value="Unassembled WGS sequence"/>
</dbReference>
<dbReference type="Gene3D" id="3.40.50.360">
    <property type="match status" value="1"/>
</dbReference>
<evidence type="ECO:0000313" key="5">
    <source>
        <dbReference type="Proteomes" id="UP001589747"/>
    </source>
</evidence>
<evidence type="ECO:0000256" key="1">
    <source>
        <dbReference type="ARBA" id="ARBA00022630"/>
    </source>
</evidence>
<dbReference type="InterPro" id="IPR051796">
    <property type="entry name" value="ISF_SsuE-like"/>
</dbReference>
<dbReference type="RefSeq" id="WP_377497342.1">
    <property type="nucleotide sequence ID" value="NZ_JBHMDO010000033.1"/>
</dbReference>
<keyword evidence="5" id="KW-1185">Reference proteome</keyword>
<dbReference type="PANTHER" id="PTHR43278">
    <property type="entry name" value="NAD(P)H-DEPENDENT FMN-CONTAINING OXIDOREDUCTASE YWQN-RELATED"/>
    <property type="match status" value="1"/>
</dbReference>
<evidence type="ECO:0000256" key="2">
    <source>
        <dbReference type="ARBA" id="ARBA00022643"/>
    </source>
</evidence>
<feature type="domain" description="NADPH-dependent FMN reductase-like" evidence="3">
    <location>
        <begin position="1"/>
        <end position="142"/>
    </location>
</feature>
<keyword evidence="2" id="KW-0288">FMN</keyword>
<dbReference type="InterPro" id="IPR005025">
    <property type="entry name" value="FMN_Rdtase-like_dom"/>
</dbReference>
<accession>A0ABV5KSQ4</accession>
<evidence type="ECO:0000259" key="3">
    <source>
        <dbReference type="Pfam" id="PF03358"/>
    </source>
</evidence>
<keyword evidence="1" id="KW-0285">Flavoprotein</keyword>
<protein>
    <submittedName>
        <fullName evidence="4">Flavodoxin family protein</fullName>
    </submittedName>
</protein>
<reference evidence="4 5" key="1">
    <citation type="submission" date="2024-09" db="EMBL/GenBank/DDBJ databases">
        <authorList>
            <person name="Sun Q."/>
            <person name="Mori K."/>
        </authorList>
    </citation>
    <scope>NUCLEOTIDE SEQUENCE [LARGE SCALE GENOMIC DNA]</scope>
    <source>
        <strain evidence="4 5">TISTR 2452</strain>
    </source>
</reference>
<comment type="caution">
    <text evidence="4">The sequence shown here is derived from an EMBL/GenBank/DDBJ whole genome shotgun (WGS) entry which is preliminary data.</text>
</comment>
<name>A0ABV5KSQ4_9BACL</name>